<sequence length="235" mass="26847">MFAYAYYKPFYDAIWKRMENPSRPARWSDAPKNSDVDKDSAWSLAWVCEGFAEVRREILSIKLQPDVELLVGSFPYISHGKDNMFPDTEALAVANTAVLAPFGRKDFFNGTRVELNLRRITQDCIDHINGKYRGKNPFKFDSFPLQLRKGSEGVEITDYYQTLGITHPTDFNSRAVRDFYFSTHIYVFMRGFRLLTLSVCTSALCMTTCTDYVDAPDDPKMGGREAYAKAVVDFG</sequence>
<dbReference type="EMBL" id="LNIX01000056">
    <property type="protein sequence ID" value="OXA37524.1"/>
    <property type="molecule type" value="Genomic_DNA"/>
</dbReference>
<accession>A0A226EBB3</accession>
<protein>
    <submittedName>
        <fullName evidence="2">Uncharacterized protein</fullName>
    </submittedName>
</protein>
<evidence type="ECO:0000313" key="1">
    <source>
        <dbReference type="EMBL" id="OXA37524.1"/>
    </source>
</evidence>
<name>A0A226EBB3_FOLCA</name>
<dbReference type="Proteomes" id="UP000198287">
    <property type="component" value="Unassembled WGS sequence"/>
</dbReference>
<evidence type="ECO:0000313" key="3">
    <source>
        <dbReference type="Proteomes" id="UP000198287"/>
    </source>
</evidence>
<dbReference type="AlphaFoldDB" id="A0A226EBB3"/>
<evidence type="ECO:0000313" key="2">
    <source>
        <dbReference type="EMBL" id="OXA54071.1"/>
    </source>
</evidence>
<gene>
    <name evidence="2" type="ORF">Fcan01_11228</name>
    <name evidence="1" type="ORF">Fcan01_27739</name>
</gene>
<organism evidence="2 3">
    <name type="scientific">Folsomia candida</name>
    <name type="common">Springtail</name>
    <dbReference type="NCBI Taxonomy" id="158441"/>
    <lineage>
        <taxon>Eukaryota</taxon>
        <taxon>Metazoa</taxon>
        <taxon>Ecdysozoa</taxon>
        <taxon>Arthropoda</taxon>
        <taxon>Hexapoda</taxon>
        <taxon>Collembola</taxon>
        <taxon>Entomobryomorpha</taxon>
        <taxon>Isotomoidea</taxon>
        <taxon>Isotomidae</taxon>
        <taxon>Proisotominae</taxon>
        <taxon>Folsomia</taxon>
    </lineage>
</organism>
<proteinExistence type="predicted"/>
<comment type="caution">
    <text evidence="2">The sequence shown here is derived from an EMBL/GenBank/DDBJ whole genome shotgun (WGS) entry which is preliminary data.</text>
</comment>
<dbReference type="EMBL" id="LNIX01000005">
    <property type="protein sequence ID" value="OXA54071.1"/>
    <property type="molecule type" value="Genomic_DNA"/>
</dbReference>
<reference evidence="2 3" key="1">
    <citation type="submission" date="2015-12" db="EMBL/GenBank/DDBJ databases">
        <title>The genome of Folsomia candida.</title>
        <authorList>
            <person name="Faddeeva A."/>
            <person name="Derks M.F."/>
            <person name="Anvar Y."/>
            <person name="Smit S."/>
            <person name="Van Straalen N."/>
            <person name="Roelofs D."/>
        </authorList>
    </citation>
    <scope>NUCLEOTIDE SEQUENCE [LARGE SCALE GENOMIC DNA]</scope>
    <source>
        <strain evidence="2 3">VU population</strain>
        <tissue evidence="2">Whole body</tissue>
    </source>
</reference>
<keyword evidence="3" id="KW-1185">Reference proteome</keyword>